<dbReference type="Proteomes" id="UP001589890">
    <property type="component" value="Unassembled WGS sequence"/>
</dbReference>
<evidence type="ECO:0000313" key="2">
    <source>
        <dbReference type="Proteomes" id="UP001589890"/>
    </source>
</evidence>
<sequence length="73" mass="7883">MRSKHRTIEPLAGDLGPAGDEAQYCVLCEGYVVFEQVEAEDLPSQDTITEWICVQCGSAVFLDPPAQPLDATG</sequence>
<protein>
    <recommendedName>
        <fullName evidence="3">Lysine biosynthesis protein LysW</fullName>
    </recommendedName>
</protein>
<name>A0ABV6QPP4_9ACTN</name>
<dbReference type="EMBL" id="JBHLTC010000028">
    <property type="protein sequence ID" value="MFC0626610.1"/>
    <property type="molecule type" value="Genomic_DNA"/>
</dbReference>
<evidence type="ECO:0008006" key="3">
    <source>
        <dbReference type="Google" id="ProtNLM"/>
    </source>
</evidence>
<gene>
    <name evidence="1" type="ORF">ACFFGN_21200</name>
</gene>
<reference evidence="1 2" key="1">
    <citation type="submission" date="2024-09" db="EMBL/GenBank/DDBJ databases">
        <authorList>
            <person name="Sun Q."/>
            <person name="Mori K."/>
        </authorList>
    </citation>
    <scope>NUCLEOTIDE SEQUENCE [LARGE SCALE GENOMIC DNA]</scope>
    <source>
        <strain evidence="1 2">CGMCC 1.15906</strain>
    </source>
</reference>
<comment type="caution">
    <text evidence="1">The sequence shown here is derived from an EMBL/GenBank/DDBJ whole genome shotgun (WGS) entry which is preliminary data.</text>
</comment>
<accession>A0ABV6QPP4</accession>
<keyword evidence="2" id="KW-1185">Reference proteome</keyword>
<dbReference type="RefSeq" id="WP_380050434.1">
    <property type="nucleotide sequence ID" value="NZ_JBHLTC010000028.1"/>
</dbReference>
<proteinExistence type="predicted"/>
<organism evidence="1 2">
    <name type="scientific">Kribbella deserti</name>
    <dbReference type="NCBI Taxonomy" id="1926257"/>
    <lineage>
        <taxon>Bacteria</taxon>
        <taxon>Bacillati</taxon>
        <taxon>Actinomycetota</taxon>
        <taxon>Actinomycetes</taxon>
        <taxon>Propionibacteriales</taxon>
        <taxon>Kribbellaceae</taxon>
        <taxon>Kribbella</taxon>
    </lineage>
</organism>
<evidence type="ECO:0000313" key="1">
    <source>
        <dbReference type="EMBL" id="MFC0626610.1"/>
    </source>
</evidence>